<protein>
    <recommendedName>
        <fullName evidence="2">DNA polymerase III subunit delta</fullName>
        <ecNumber evidence="1">2.7.7.7</ecNumber>
    </recommendedName>
</protein>
<evidence type="ECO:0000256" key="4">
    <source>
        <dbReference type="ARBA" id="ARBA00022695"/>
    </source>
</evidence>
<dbReference type="InterPro" id="IPR005790">
    <property type="entry name" value="DNA_polIII_delta"/>
</dbReference>
<evidence type="ECO:0000259" key="10">
    <source>
        <dbReference type="Pfam" id="PF21694"/>
    </source>
</evidence>
<keyword evidence="3" id="KW-0808">Transferase</keyword>
<comment type="catalytic activity">
    <reaction evidence="8">
        <text>DNA(n) + a 2'-deoxyribonucleoside 5'-triphosphate = DNA(n+1) + diphosphate</text>
        <dbReference type="Rhea" id="RHEA:22508"/>
        <dbReference type="Rhea" id="RHEA-COMP:17339"/>
        <dbReference type="Rhea" id="RHEA-COMP:17340"/>
        <dbReference type="ChEBI" id="CHEBI:33019"/>
        <dbReference type="ChEBI" id="CHEBI:61560"/>
        <dbReference type="ChEBI" id="CHEBI:173112"/>
        <dbReference type="EC" id="2.7.7.7"/>
    </reaction>
</comment>
<dbReference type="InterPro" id="IPR008921">
    <property type="entry name" value="DNA_pol3_clamp-load_cplx_C"/>
</dbReference>
<gene>
    <name evidence="11" type="primary">holA</name>
    <name evidence="11" type="ORF">COU03_03135</name>
</gene>
<keyword evidence="6" id="KW-0239">DNA-directed DNA polymerase</keyword>
<comment type="caution">
    <text evidence="11">The sequence shown here is derived from an EMBL/GenBank/DDBJ whole genome shotgun (WGS) entry which is preliminary data.</text>
</comment>
<evidence type="ECO:0000256" key="6">
    <source>
        <dbReference type="ARBA" id="ARBA00022932"/>
    </source>
</evidence>
<dbReference type="Gene3D" id="3.40.50.300">
    <property type="entry name" value="P-loop containing nucleotide triphosphate hydrolases"/>
    <property type="match status" value="1"/>
</dbReference>
<dbReference type="InterPro" id="IPR027417">
    <property type="entry name" value="P-loop_NTPase"/>
</dbReference>
<sequence length="309" mass="35319">MSNMLYFLYGPDTYRLQQKAHEIEKQFCQKSGGGLNLEKIDLTGGKITFQDFSEALFQRSMFVSNKLFFLENVLGNGQFSADFLKNIKKIAAVSDIVVILEKGKPDKKSALFKALLKQAQCQEFPLLKENELKVWLKEEAAKYGASFEGSALSALLLAGNDLWRLHHELKKIASYSKIIREEHIRLLVKPKVEPAIFNTIGALAERDKSRAWRMLQRHLAKGDSPFYIFSMFIYQFRNLLAVKASEGQPATLTGFKLHPFVLQKTSQQARYFSLAELKKIYQRLFNLDWSVKTGGLSIEDCLKTFVIET</sequence>
<dbReference type="Pfam" id="PF21694">
    <property type="entry name" value="DNA_pol3_delta_C"/>
    <property type="match status" value="1"/>
</dbReference>
<evidence type="ECO:0000256" key="1">
    <source>
        <dbReference type="ARBA" id="ARBA00012417"/>
    </source>
</evidence>
<dbReference type="EC" id="2.7.7.7" evidence="1"/>
<reference evidence="12" key="1">
    <citation type="submission" date="2017-09" db="EMBL/GenBank/DDBJ databases">
        <title>Depth-based differentiation of microbial function through sediment-hosted aquifers and enrichment of novel symbionts in the deep terrestrial subsurface.</title>
        <authorList>
            <person name="Probst A.J."/>
            <person name="Ladd B."/>
            <person name="Jarett J.K."/>
            <person name="Geller-Mcgrath D.E."/>
            <person name="Sieber C.M.K."/>
            <person name="Emerson J.B."/>
            <person name="Anantharaman K."/>
            <person name="Thomas B.C."/>
            <person name="Malmstrom R."/>
            <person name="Stieglmeier M."/>
            <person name="Klingl A."/>
            <person name="Woyke T."/>
            <person name="Ryan C.M."/>
            <person name="Banfield J.F."/>
        </authorList>
    </citation>
    <scope>NUCLEOTIDE SEQUENCE [LARGE SCALE GENOMIC DNA]</scope>
</reference>
<dbReference type="Gene3D" id="1.20.272.10">
    <property type="match status" value="1"/>
</dbReference>
<evidence type="ECO:0000313" key="11">
    <source>
        <dbReference type="EMBL" id="PIR91073.1"/>
    </source>
</evidence>
<dbReference type="SUPFAM" id="SSF52540">
    <property type="entry name" value="P-loop containing nucleoside triphosphate hydrolases"/>
    <property type="match status" value="1"/>
</dbReference>
<dbReference type="Proteomes" id="UP000228906">
    <property type="component" value="Unassembled WGS sequence"/>
</dbReference>
<comment type="similarity">
    <text evidence="7">Belongs to the DNA polymerase HolA subunit family.</text>
</comment>
<accession>A0A2H0UW88</accession>
<dbReference type="GO" id="GO:0009360">
    <property type="term" value="C:DNA polymerase III complex"/>
    <property type="evidence" value="ECO:0007669"/>
    <property type="project" value="InterPro"/>
</dbReference>
<organism evidence="11 12">
    <name type="scientific">bacterium (Candidatus Gribaldobacteria) CG10_big_fil_rev_8_21_14_0_10_41_12</name>
    <dbReference type="NCBI Taxonomy" id="2014277"/>
    <lineage>
        <taxon>Bacteria</taxon>
        <taxon>Candidatus Gribaldobacteria</taxon>
    </lineage>
</organism>
<feature type="domain" description="DNA polymerase III delta N-terminal" evidence="9">
    <location>
        <begin position="6"/>
        <end position="120"/>
    </location>
</feature>
<dbReference type="GO" id="GO:0006261">
    <property type="term" value="P:DNA-templated DNA replication"/>
    <property type="evidence" value="ECO:0007669"/>
    <property type="project" value="TreeGrafter"/>
</dbReference>
<dbReference type="PANTHER" id="PTHR34388:SF1">
    <property type="entry name" value="DNA POLYMERASE III SUBUNIT DELTA"/>
    <property type="match status" value="1"/>
</dbReference>
<evidence type="ECO:0000256" key="5">
    <source>
        <dbReference type="ARBA" id="ARBA00022705"/>
    </source>
</evidence>
<dbReference type="SUPFAM" id="SSF48019">
    <property type="entry name" value="post-AAA+ oligomerization domain-like"/>
    <property type="match status" value="1"/>
</dbReference>
<dbReference type="InterPro" id="IPR048466">
    <property type="entry name" value="DNA_pol3_delta-like_C"/>
</dbReference>
<evidence type="ECO:0000256" key="7">
    <source>
        <dbReference type="ARBA" id="ARBA00034754"/>
    </source>
</evidence>
<name>A0A2H0UW88_9BACT</name>
<evidence type="ECO:0000256" key="2">
    <source>
        <dbReference type="ARBA" id="ARBA00017703"/>
    </source>
</evidence>
<dbReference type="PANTHER" id="PTHR34388">
    <property type="entry name" value="DNA POLYMERASE III SUBUNIT DELTA"/>
    <property type="match status" value="1"/>
</dbReference>
<dbReference type="NCBIfam" id="TIGR01128">
    <property type="entry name" value="holA"/>
    <property type="match status" value="1"/>
</dbReference>
<dbReference type="EMBL" id="PFAV01000057">
    <property type="protein sequence ID" value="PIR91073.1"/>
    <property type="molecule type" value="Genomic_DNA"/>
</dbReference>
<feature type="domain" description="DNA polymerase III delta subunit-like C-terminal" evidence="10">
    <location>
        <begin position="195"/>
        <end position="308"/>
    </location>
</feature>
<evidence type="ECO:0000256" key="3">
    <source>
        <dbReference type="ARBA" id="ARBA00022679"/>
    </source>
</evidence>
<dbReference type="AlphaFoldDB" id="A0A2H0UW88"/>
<dbReference type="InterPro" id="IPR010372">
    <property type="entry name" value="DNA_pol3_delta_N"/>
</dbReference>
<keyword evidence="4" id="KW-0548">Nucleotidyltransferase</keyword>
<dbReference type="Gene3D" id="1.10.8.60">
    <property type="match status" value="1"/>
</dbReference>
<keyword evidence="5" id="KW-0235">DNA replication</keyword>
<proteinExistence type="inferred from homology"/>
<dbReference type="GO" id="GO:0003677">
    <property type="term" value="F:DNA binding"/>
    <property type="evidence" value="ECO:0007669"/>
    <property type="project" value="InterPro"/>
</dbReference>
<evidence type="ECO:0000256" key="8">
    <source>
        <dbReference type="ARBA" id="ARBA00049244"/>
    </source>
</evidence>
<evidence type="ECO:0000313" key="12">
    <source>
        <dbReference type="Proteomes" id="UP000228906"/>
    </source>
</evidence>
<dbReference type="GO" id="GO:0003887">
    <property type="term" value="F:DNA-directed DNA polymerase activity"/>
    <property type="evidence" value="ECO:0007669"/>
    <property type="project" value="UniProtKB-KW"/>
</dbReference>
<dbReference type="Pfam" id="PF06144">
    <property type="entry name" value="DNA_pol3_delta"/>
    <property type="match status" value="1"/>
</dbReference>
<evidence type="ECO:0000259" key="9">
    <source>
        <dbReference type="Pfam" id="PF06144"/>
    </source>
</evidence>